<feature type="region of interest" description="Disordered" evidence="1">
    <location>
        <begin position="361"/>
        <end position="393"/>
    </location>
</feature>
<dbReference type="EMBL" id="BK014884">
    <property type="protein sequence ID" value="DAD80566.1"/>
    <property type="molecule type" value="Genomic_DNA"/>
</dbReference>
<feature type="compositionally biased region" description="Pro residues" evidence="1">
    <location>
        <begin position="370"/>
        <end position="383"/>
    </location>
</feature>
<accession>A0A8S5ME97</accession>
<name>A0A8S5ME97_9CAUD</name>
<protein>
    <submittedName>
        <fullName evidence="2">Uncharacterized protein</fullName>
    </submittedName>
</protein>
<evidence type="ECO:0000256" key="1">
    <source>
        <dbReference type="SAM" id="MobiDB-lite"/>
    </source>
</evidence>
<organism evidence="2">
    <name type="scientific">Siphoviridae sp. ctYh54</name>
    <dbReference type="NCBI Taxonomy" id="2826379"/>
    <lineage>
        <taxon>Viruses</taxon>
        <taxon>Duplodnaviria</taxon>
        <taxon>Heunggongvirae</taxon>
        <taxon>Uroviricota</taxon>
        <taxon>Caudoviricetes</taxon>
    </lineage>
</organism>
<proteinExistence type="predicted"/>
<reference evidence="2" key="1">
    <citation type="journal article" date="2021" name="Proc. Natl. Acad. Sci. U.S.A.">
        <title>A Catalog of Tens of Thousands of Viruses from Human Metagenomes Reveals Hidden Associations with Chronic Diseases.</title>
        <authorList>
            <person name="Tisza M.J."/>
            <person name="Buck C.B."/>
        </authorList>
    </citation>
    <scope>NUCLEOTIDE SEQUENCE</scope>
    <source>
        <strain evidence="2">CtYh54</strain>
    </source>
</reference>
<evidence type="ECO:0000313" key="2">
    <source>
        <dbReference type="EMBL" id="DAD80566.1"/>
    </source>
</evidence>
<sequence>MSLLSDLGLEFVNPTTINSGLKQLKPTEDPQIFSVILKIPGLENTTIRYSRHNFYNQIKKYIRCSGGACCAKAEELNDWLEKLPEGDQRKRQKPRAQTRYILPVVLYQGKSAQAYGGPIEVRYIDISAATYREWDQARAAVNEDLAPFYQRDFIMTQSPTIKGVPVMTHLESKAKWLTDPSINAEVLHILSNPNFINDYVKVVPAKMDDNDFLRAWNAAMRQPVTAAEQAINAQTVQPAFAQPAMSQQVVQPVNVTPVNATPVQQATIDMNVMNTPQVEAVAQPAPAPEAVQSTSINTGGLPISNVAATAPSVGVPFTPQNIITGAYNTGTPVNSITPEVAMNIPPVQIPEAVQPVNVTPAAAPTQPAAQPAPAPTQPAPAPAQPTTSQSEINLANIGDLDAIINSLPPQ</sequence>